<dbReference type="EMBL" id="MU250527">
    <property type="protein sequence ID" value="KAG7450047.1"/>
    <property type="molecule type" value="Genomic_DNA"/>
</dbReference>
<reference evidence="1" key="1">
    <citation type="submission" date="2020-11" db="EMBL/GenBank/DDBJ databases">
        <title>Adaptations for nitrogen fixation in a non-lichenized fungal sporocarp promotes dispersal by wood-feeding termites.</title>
        <authorList>
            <consortium name="DOE Joint Genome Institute"/>
            <person name="Koch R.A."/>
            <person name="Yoon G."/>
            <person name="Arayal U."/>
            <person name="Lail K."/>
            <person name="Amirebrahimi M."/>
            <person name="Labutti K."/>
            <person name="Lipzen A."/>
            <person name="Riley R."/>
            <person name="Barry K."/>
            <person name="Henrissat B."/>
            <person name="Grigoriev I.V."/>
            <person name="Herr J.R."/>
            <person name="Aime M.C."/>
        </authorList>
    </citation>
    <scope>NUCLEOTIDE SEQUENCE</scope>
    <source>
        <strain evidence="1">MCA 3950</strain>
    </source>
</reference>
<organism evidence="1 2">
    <name type="scientific">Guyanagaster necrorhizus</name>
    <dbReference type="NCBI Taxonomy" id="856835"/>
    <lineage>
        <taxon>Eukaryota</taxon>
        <taxon>Fungi</taxon>
        <taxon>Dikarya</taxon>
        <taxon>Basidiomycota</taxon>
        <taxon>Agaricomycotina</taxon>
        <taxon>Agaricomycetes</taxon>
        <taxon>Agaricomycetidae</taxon>
        <taxon>Agaricales</taxon>
        <taxon>Marasmiineae</taxon>
        <taxon>Physalacriaceae</taxon>
        <taxon>Guyanagaster</taxon>
    </lineage>
</organism>
<dbReference type="RefSeq" id="XP_043043547.1">
    <property type="nucleotide sequence ID" value="XM_043190320.1"/>
</dbReference>
<gene>
    <name evidence="1" type="ORF">BT62DRAFT_992060</name>
</gene>
<accession>A0A9P7VZX4</accession>
<sequence>MPPRATPFKKNMPSDVALCMRQELFDYILDFLHDDIPALRTCELASRAFLDRSRYHIYSNVFIVHISELDLFREQYGGQLYHRQNFIALLENSPHVAPLVTRLGIHSRTVLLTNVFMETSLLSIIPSLHNLFHIEFICRGIHEVSDHFPVATYRLFLAALRSVPLKTLILNGFAFETHGNFADLLIAAANPALKHLSLICDDGADWGYTVSPPIRPPPHGLPALESLYMAGDATCENISWLFFDQSLYDISDIRHLQLYYDSKSASPIIQKLLDAMQETLESFTLEVDPWADQASLDLSRHSSLSSYYVILASPLDPLILGTCLSPTLRALTVECVFNQWDHNSRHSVYAWAEFDAHLDELALPALQSVHVRLHNRIHPGRCDSHGCDGSERPTDDWDQWKRQVEESMHLLKGRGVLEVEVVKQHYCIQSIFD</sequence>
<protein>
    <submittedName>
        <fullName evidence="1">Uncharacterized protein</fullName>
    </submittedName>
</protein>
<proteinExistence type="predicted"/>
<evidence type="ECO:0000313" key="1">
    <source>
        <dbReference type="EMBL" id="KAG7450047.1"/>
    </source>
</evidence>
<dbReference type="OrthoDB" id="2977329at2759"/>
<dbReference type="AlphaFoldDB" id="A0A9P7VZX4"/>
<dbReference type="SUPFAM" id="SSF52047">
    <property type="entry name" value="RNI-like"/>
    <property type="match status" value="1"/>
</dbReference>
<dbReference type="Proteomes" id="UP000812287">
    <property type="component" value="Unassembled WGS sequence"/>
</dbReference>
<evidence type="ECO:0000313" key="2">
    <source>
        <dbReference type="Proteomes" id="UP000812287"/>
    </source>
</evidence>
<name>A0A9P7VZX4_9AGAR</name>
<keyword evidence="2" id="KW-1185">Reference proteome</keyword>
<dbReference type="GeneID" id="66112617"/>
<comment type="caution">
    <text evidence="1">The sequence shown here is derived from an EMBL/GenBank/DDBJ whole genome shotgun (WGS) entry which is preliminary data.</text>
</comment>